<feature type="compositionally biased region" description="Polar residues" evidence="1">
    <location>
        <begin position="101"/>
        <end position="112"/>
    </location>
</feature>
<accession>A0A8S0X8N0</accession>
<feature type="region of interest" description="Disordered" evidence="1">
    <location>
        <begin position="352"/>
        <end position="372"/>
    </location>
</feature>
<feature type="compositionally biased region" description="Basic and acidic residues" evidence="1">
    <location>
        <begin position="169"/>
        <end position="185"/>
    </location>
</feature>
<reference evidence="2 3" key="1">
    <citation type="submission" date="2020-01" db="EMBL/GenBank/DDBJ databases">
        <authorList>
            <person name="Gupta K D."/>
        </authorList>
    </citation>
    <scope>NUCLEOTIDE SEQUENCE [LARGE SCALE GENOMIC DNA]</scope>
</reference>
<dbReference type="OrthoDB" id="3051534at2759"/>
<feature type="compositionally biased region" description="Basic and acidic residues" evidence="1">
    <location>
        <begin position="129"/>
        <end position="140"/>
    </location>
</feature>
<organism evidence="2 3">
    <name type="scientific">Cyclocybe aegerita</name>
    <name type="common">Black poplar mushroom</name>
    <name type="synonym">Agrocybe aegerita</name>
    <dbReference type="NCBI Taxonomy" id="1973307"/>
    <lineage>
        <taxon>Eukaryota</taxon>
        <taxon>Fungi</taxon>
        <taxon>Dikarya</taxon>
        <taxon>Basidiomycota</taxon>
        <taxon>Agaricomycotina</taxon>
        <taxon>Agaricomycetes</taxon>
        <taxon>Agaricomycetidae</taxon>
        <taxon>Agaricales</taxon>
        <taxon>Agaricineae</taxon>
        <taxon>Bolbitiaceae</taxon>
        <taxon>Cyclocybe</taxon>
    </lineage>
</organism>
<feature type="compositionally biased region" description="Polar residues" evidence="1">
    <location>
        <begin position="362"/>
        <end position="372"/>
    </location>
</feature>
<evidence type="ECO:0000313" key="2">
    <source>
        <dbReference type="EMBL" id="CAA7270532.1"/>
    </source>
</evidence>
<dbReference type="AlphaFoldDB" id="A0A8S0X8N0"/>
<name>A0A8S0X8N0_CYCAE</name>
<protein>
    <submittedName>
        <fullName evidence="2">Uncharacterized protein</fullName>
    </submittedName>
</protein>
<evidence type="ECO:0000256" key="1">
    <source>
        <dbReference type="SAM" id="MobiDB-lite"/>
    </source>
</evidence>
<evidence type="ECO:0000313" key="3">
    <source>
        <dbReference type="Proteomes" id="UP000467700"/>
    </source>
</evidence>
<gene>
    <name evidence="2" type="ORF">AAE3_LOCUS12677</name>
</gene>
<dbReference type="EMBL" id="CACVBS010000090">
    <property type="protein sequence ID" value="CAA7270532.1"/>
    <property type="molecule type" value="Genomic_DNA"/>
</dbReference>
<comment type="caution">
    <text evidence="2">The sequence shown here is derived from an EMBL/GenBank/DDBJ whole genome shotgun (WGS) entry which is preliminary data.</text>
</comment>
<feature type="region of interest" description="Disordered" evidence="1">
    <location>
        <begin position="1"/>
        <end position="185"/>
    </location>
</feature>
<dbReference type="Proteomes" id="UP000467700">
    <property type="component" value="Unassembled WGS sequence"/>
</dbReference>
<feature type="compositionally biased region" description="Acidic residues" evidence="1">
    <location>
        <begin position="44"/>
        <end position="53"/>
    </location>
</feature>
<feature type="compositionally biased region" description="Low complexity" evidence="1">
    <location>
        <begin position="155"/>
        <end position="165"/>
    </location>
</feature>
<sequence>MSYPNQSPSHRSESAIADDRSSCDPRLNASGPAEFPCHKRELSETLDEGDSDGEFFSPSMRPQTPQEDDFYVDPSSPMHDDAGPEPPTAVVEPEWVPFPSPISTNQESQSPTAIYREFQELPGSSPPHIHQESRREEHSSPSDCRFLPQNKWGRPLAPASPTTPTHAPPTEREGEHTPQEHSRAVQDDAAVGVANACVVQRVAEHFPAVPLGLVFQIAEHTFYPSYLYLLDVTHPERDEALELDGEESLLRVYPDYQTLMKSLTVYFNVLQHCIELDPNYDLTDLRLVGDAAFTYIAHLAHLQSQYTWFGVLDFHTRFFRLRLEEMKKGKFNGWQSTEKIFVDRLSLWGREKHHERKRPGESNGQSNNLTQM</sequence>
<feature type="compositionally biased region" description="Basic and acidic residues" evidence="1">
    <location>
        <begin position="10"/>
        <end position="23"/>
    </location>
</feature>
<proteinExistence type="predicted"/>
<keyword evidence="3" id="KW-1185">Reference proteome</keyword>